<dbReference type="PANTHER" id="PTHR38042">
    <property type="entry name" value="UROPORPHYRINOGEN-III SYNTHASE, CHLOROPLASTIC"/>
    <property type="match status" value="1"/>
</dbReference>
<dbReference type="CDD" id="cd06578">
    <property type="entry name" value="HemD"/>
    <property type="match status" value="1"/>
</dbReference>
<evidence type="ECO:0000256" key="1">
    <source>
        <dbReference type="ARBA" id="ARBA00004772"/>
    </source>
</evidence>
<dbReference type="InterPro" id="IPR003754">
    <property type="entry name" value="4pyrrol_synth_uPrphyn_synth"/>
</dbReference>
<comment type="pathway">
    <text evidence="1 9">Porphyrin-containing compound metabolism; protoporphyrin-IX biosynthesis; coproporphyrinogen-III from 5-aminolevulinate: step 3/4.</text>
</comment>
<dbReference type="PANTHER" id="PTHR38042:SF1">
    <property type="entry name" value="UROPORPHYRINOGEN-III SYNTHASE, CHLOROPLASTIC"/>
    <property type="match status" value="1"/>
</dbReference>
<comment type="similarity">
    <text evidence="2 9">Belongs to the uroporphyrinogen-III synthase family.</text>
</comment>
<dbReference type="UniPathway" id="UPA00251">
    <property type="reaction ID" value="UER00320"/>
</dbReference>
<gene>
    <name evidence="11" type="primary">hemD</name>
    <name evidence="11" type="ORF">KPC_3068</name>
</gene>
<dbReference type="GO" id="GO:0004852">
    <property type="term" value="F:uroporphyrinogen-III synthase activity"/>
    <property type="evidence" value="ECO:0007669"/>
    <property type="project" value="UniProtKB-UniRule"/>
</dbReference>
<dbReference type="FunCoup" id="A0A2U3N2H6">
    <property type="interactions" value="131"/>
</dbReference>
<dbReference type="Gene3D" id="3.40.50.10090">
    <property type="match status" value="2"/>
</dbReference>
<evidence type="ECO:0000259" key="10">
    <source>
        <dbReference type="Pfam" id="PF02602"/>
    </source>
</evidence>
<name>A0A2U3N2H6_9GAMM</name>
<feature type="domain" description="Tetrapyrrole biosynthesis uroporphyrinogen III synthase" evidence="10">
    <location>
        <begin position="14"/>
        <end position="226"/>
    </location>
</feature>
<dbReference type="SUPFAM" id="SSF69618">
    <property type="entry name" value="HemD-like"/>
    <property type="match status" value="1"/>
</dbReference>
<dbReference type="Proteomes" id="UP000245974">
    <property type="component" value="Unassembled WGS sequence"/>
</dbReference>
<protein>
    <recommendedName>
        <fullName evidence="7 9">Uroporphyrinogen-III synthase</fullName>
        <ecNumber evidence="3 9">4.2.1.75</ecNumber>
    </recommendedName>
</protein>
<keyword evidence="12" id="KW-1185">Reference proteome</keyword>
<dbReference type="InterPro" id="IPR039793">
    <property type="entry name" value="UROS/Hem4"/>
</dbReference>
<dbReference type="OrthoDB" id="9787650at2"/>
<evidence type="ECO:0000256" key="9">
    <source>
        <dbReference type="RuleBase" id="RU366031"/>
    </source>
</evidence>
<accession>A0A2U3N2H6</accession>
<evidence type="ECO:0000256" key="5">
    <source>
        <dbReference type="ARBA" id="ARBA00023244"/>
    </source>
</evidence>
<evidence type="ECO:0000256" key="8">
    <source>
        <dbReference type="ARBA" id="ARBA00048617"/>
    </source>
</evidence>
<dbReference type="RefSeq" id="WP_121975302.1">
    <property type="nucleotide sequence ID" value="NZ_OOGT01000186.1"/>
</dbReference>
<evidence type="ECO:0000256" key="3">
    <source>
        <dbReference type="ARBA" id="ARBA00013109"/>
    </source>
</evidence>
<comment type="function">
    <text evidence="6 9">Catalyzes cyclization of the linear tetrapyrrole, hydroxymethylbilane, to the macrocyclic uroporphyrinogen III.</text>
</comment>
<evidence type="ECO:0000313" key="11">
    <source>
        <dbReference type="EMBL" id="SPL71890.1"/>
    </source>
</evidence>
<comment type="catalytic activity">
    <reaction evidence="8 9">
        <text>hydroxymethylbilane = uroporphyrinogen III + H2O</text>
        <dbReference type="Rhea" id="RHEA:18965"/>
        <dbReference type="ChEBI" id="CHEBI:15377"/>
        <dbReference type="ChEBI" id="CHEBI:57308"/>
        <dbReference type="ChEBI" id="CHEBI:57845"/>
        <dbReference type="EC" id="4.2.1.75"/>
    </reaction>
</comment>
<dbReference type="AlphaFoldDB" id="A0A2U3N2H6"/>
<sequence>MLFINTRPKDRAERLTEVLTRSGVKVIDFPLLILSAIPLSKQLEQLYSQLDSVEVIVVVSPTAANIGMQYLQQSGLQLSRLSHIQWIAVGQATATTLSRYGIRSDVPRVETSEGMLDLDIFKQQKNLQAVAFWRGEGGRQFMMQSLLDQGIQVFNFLLYERHCPEQSKLQFSELKHEILNTEDTVVMCISSEASWRNWLNLCQNQIEILQKCYYLVLGERLYQILQHDKKMQHIHFKMTQVNSLEPDILRETIAGLPRVI</sequence>
<dbReference type="EC" id="4.2.1.75" evidence="3 9"/>
<dbReference type="InterPro" id="IPR036108">
    <property type="entry name" value="4pyrrol_syn_uPrphyn_synt_sf"/>
</dbReference>
<evidence type="ECO:0000313" key="12">
    <source>
        <dbReference type="Proteomes" id="UP000245974"/>
    </source>
</evidence>
<dbReference type="EMBL" id="OOGT01000186">
    <property type="protein sequence ID" value="SPL71890.1"/>
    <property type="molecule type" value="Genomic_DNA"/>
</dbReference>
<evidence type="ECO:0000256" key="7">
    <source>
        <dbReference type="ARBA" id="ARBA00040167"/>
    </source>
</evidence>
<evidence type="ECO:0000256" key="4">
    <source>
        <dbReference type="ARBA" id="ARBA00023239"/>
    </source>
</evidence>
<proteinExistence type="inferred from homology"/>
<dbReference type="InParanoid" id="A0A2U3N2H6"/>
<dbReference type="GO" id="GO:0006780">
    <property type="term" value="P:uroporphyrinogen III biosynthetic process"/>
    <property type="evidence" value="ECO:0007669"/>
    <property type="project" value="UniProtKB-UniRule"/>
</dbReference>
<dbReference type="Pfam" id="PF02602">
    <property type="entry name" value="HEM4"/>
    <property type="match status" value="1"/>
</dbReference>
<dbReference type="GO" id="GO:0006782">
    <property type="term" value="P:protoporphyrinogen IX biosynthetic process"/>
    <property type="evidence" value="ECO:0007669"/>
    <property type="project" value="UniProtKB-UniRule"/>
</dbReference>
<reference evidence="12" key="1">
    <citation type="submission" date="2018-03" db="EMBL/GenBank/DDBJ databases">
        <authorList>
            <person name="Blom J."/>
        </authorList>
    </citation>
    <scope>NUCLEOTIDE SEQUENCE [LARGE SCALE GENOMIC DNA]</scope>
    <source>
        <strain evidence="12">KPC-SM-21</strain>
    </source>
</reference>
<evidence type="ECO:0000256" key="2">
    <source>
        <dbReference type="ARBA" id="ARBA00008133"/>
    </source>
</evidence>
<keyword evidence="5 9" id="KW-0627">Porphyrin biosynthesis</keyword>
<organism evidence="11 12">
    <name type="scientific">Acinetobacter stercoris</name>
    <dbReference type="NCBI Taxonomy" id="2126983"/>
    <lineage>
        <taxon>Bacteria</taxon>
        <taxon>Pseudomonadati</taxon>
        <taxon>Pseudomonadota</taxon>
        <taxon>Gammaproteobacteria</taxon>
        <taxon>Moraxellales</taxon>
        <taxon>Moraxellaceae</taxon>
        <taxon>Acinetobacter</taxon>
    </lineage>
</organism>
<evidence type="ECO:0000256" key="6">
    <source>
        <dbReference type="ARBA" id="ARBA00037589"/>
    </source>
</evidence>
<keyword evidence="4 9" id="KW-0456">Lyase</keyword>